<protein>
    <recommendedName>
        <fullName evidence="3">Trichohyalin-plectin-homology domain-containing protein</fullName>
    </recommendedName>
</protein>
<keyword evidence="2" id="KW-1185">Reference proteome</keyword>
<proteinExistence type="predicted"/>
<feature type="non-terminal residue" evidence="1">
    <location>
        <position position="295"/>
    </location>
</feature>
<name>A0ABN8IBB3_9NEOP</name>
<evidence type="ECO:0000313" key="1">
    <source>
        <dbReference type="EMBL" id="CAH2052739.1"/>
    </source>
</evidence>
<dbReference type="Proteomes" id="UP000837857">
    <property type="component" value="Chromosome 20"/>
</dbReference>
<evidence type="ECO:0008006" key="3">
    <source>
        <dbReference type="Google" id="ProtNLM"/>
    </source>
</evidence>
<evidence type="ECO:0000313" key="2">
    <source>
        <dbReference type="Proteomes" id="UP000837857"/>
    </source>
</evidence>
<gene>
    <name evidence="1" type="ORF">IPOD504_LOCUS8362</name>
</gene>
<sequence>MVFCYKIITDSPRRSTSVSPRKKSASPKCHYLPNSMSELIASVDYEGCGADIDSIPERDWRLLAALARKREENEERERLAEQFRTLWQKEKQQREMIEAETSEEFKRYVHEKRARERSCLEWRQFQRSLEQQLKRGELMDLIECKEQRCAALLALNDDRKMNDMMGRAMEGGRRALLAADRRTRKMSADERRRGMQLVYAKRREDDACKRRSAMLRDAAQRAAIGNALSSWESALLRQELGAEEAARRAQLTSRVSCKHARASKWASERDIRLRRTRRLAALTARLRNAVIGGRQ</sequence>
<organism evidence="1 2">
    <name type="scientific">Iphiclides podalirius</name>
    <name type="common">scarce swallowtail</name>
    <dbReference type="NCBI Taxonomy" id="110791"/>
    <lineage>
        <taxon>Eukaryota</taxon>
        <taxon>Metazoa</taxon>
        <taxon>Ecdysozoa</taxon>
        <taxon>Arthropoda</taxon>
        <taxon>Hexapoda</taxon>
        <taxon>Insecta</taxon>
        <taxon>Pterygota</taxon>
        <taxon>Neoptera</taxon>
        <taxon>Endopterygota</taxon>
        <taxon>Lepidoptera</taxon>
        <taxon>Glossata</taxon>
        <taxon>Ditrysia</taxon>
        <taxon>Papilionoidea</taxon>
        <taxon>Papilionidae</taxon>
        <taxon>Papilioninae</taxon>
        <taxon>Iphiclides</taxon>
    </lineage>
</organism>
<dbReference type="EMBL" id="OW152832">
    <property type="protein sequence ID" value="CAH2052739.1"/>
    <property type="molecule type" value="Genomic_DNA"/>
</dbReference>
<accession>A0ABN8IBB3</accession>
<reference evidence="1" key="1">
    <citation type="submission" date="2022-03" db="EMBL/GenBank/DDBJ databases">
        <authorList>
            <person name="Martin H S."/>
        </authorList>
    </citation>
    <scope>NUCLEOTIDE SEQUENCE</scope>
</reference>